<dbReference type="Proteomes" id="UP001062846">
    <property type="component" value="Chromosome 3"/>
</dbReference>
<reference evidence="1" key="1">
    <citation type="submission" date="2022-02" db="EMBL/GenBank/DDBJ databases">
        <title>Plant Genome Project.</title>
        <authorList>
            <person name="Zhang R.-G."/>
        </authorList>
    </citation>
    <scope>NUCLEOTIDE SEQUENCE</scope>
    <source>
        <strain evidence="1">AT1</strain>
    </source>
</reference>
<sequence length="52" mass="5936">MMMMIVMMMMEIGLLQSGGWRRRRRRPIRDYSSGRAVVLTPTPGHGSEGGER</sequence>
<organism evidence="1 2">
    <name type="scientific">Rhododendron molle</name>
    <name type="common">Chinese azalea</name>
    <name type="synonym">Azalea mollis</name>
    <dbReference type="NCBI Taxonomy" id="49168"/>
    <lineage>
        <taxon>Eukaryota</taxon>
        <taxon>Viridiplantae</taxon>
        <taxon>Streptophyta</taxon>
        <taxon>Embryophyta</taxon>
        <taxon>Tracheophyta</taxon>
        <taxon>Spermatophyta</taxon>
        <taxon>Magnoliopsida</taxon>
        <taxon>eudicotyledons</taxon>
        <taxon>Gunneridae</taxon>
        <taxon>Pentapetalae</taxon>
        <taxon>asterids</taxon>
        <taxon>Ericales</taxon>
        <taxon>Ericaceae</taxon>
        <taxon>Ericoideae</taxon>
        <taxon>Rhodoreae</taxon>
        <taxon>Rhododendron</taxon>
    </lineage>
</organism>
<comment type="caution">
    <text evidence="1">The sequence shown here is derived from an EMBL/GenBank/DDBJ whole genome shotgun (WGS) entry which is preliminary data.</text>
</comment>
<accession>A0ACC0PL66</accession>
<evidence type="ECO:0000313" key="2">
    <source>
        <dbReference type="Proteomes" id="UP001062846"/>
    </source>
</evidence>
<name>A0ACC0PL66_RHOML</name>
<dbReference type="EMBL" id="CM046390">
    <property type="protein sequence ID" value="KAI8565467.1"/>
    <property type="molecule type" value="Genomic_DNA"/>
</dbReference>
<keyword evidence="2" id="KW-1185">Reference proteome</keyword>
<evidence type="ECO:0000313" key="1">
    <source>
        <dbReference type="EMBL" id="KAI8565467.1"/>
    </source>
</evidence>
<gene>
    <name evidence="1" type="ORF">RHMOL_Rhmol03G0261700</name>
</gene>
<proteinExistence type="predicted"/>
<protein>
    <submittedName>
        <fullName evidence="1">Uncharacterized protein</fullName>
    </submittedName>
</protein>